<name>A0A5B7GQL5_PORTR</name>
<evidence type="ECO:0000256" key="1">
    <source>
        <dbReference type="SAM" id="MobiDB-lite"/>
    </source>
</evidence>
<evidence type="ECO:0000313" key="2">
    <source>
        <dbReference type="EMBL" id="MPC59527.1"/>
    </source>
</evidence>
<sequence>MTRVAEKDPSSLTIRASFTLKTSEGGSSERPRRRGAQGPARPRGDVPGANLMLSGVTGTDGRHRHLVHHHRHHHRRCRRRVVQIIVPALLEAHCCTKLCLWLPGKGRAAHDSPARGSP</sequence>
<feature type="compositionally biased region" description="Basic residues" evidence="1">
    <location>
        <begin position="62"/>
        <end position="74"/>
    </location>
</feature>
<organism evidence="2 3">
    <name type="scientific">Portunus trituberculatus</name>
    <name type="common">Swimming crab</name>
    <name type="synonym">Neptunus trituberculatus</name>
    <dbReference type="NCBI Taxonomy" id="210409"/>
    <lineage>
        <taxon>Eukaryota</taxon>
        <taxon>Metazoa</taxon>
        <taxon>Ecdysozoa</taxon>
        <taxon>Arthropoda</taxon>
        <taxon>Crustacea</taxon>
        <taxon>Multicrustacea</taxon>
        <taxon>Malacostraca</taxon>
        <taxon>Eumalacostraca</taxon>
        <taxon>Eucarida</taxon>
        <taxon>Decapoda</taxon>
        <taxon>Pleocyemata</taxon>
        <taxon>Brachyura</taxon>
        <taxon>Eubrachyura</taxon>
        <taxon>Portunoidea</taxon>
        <taxon>Portunidae</taxon>
        <taxon>Portuninae</taxon>
        <taxon>Portunus</taxon>
    </lineage>
</organism>
<feature type="region of interest" description="Disordered" evidence="1">
    <location>
        <begin position="1"/>
        <end position="74"/>
    </location>
</feature>
<protein>
    <submittedName>
        <fullName evidence="2">Uncharacterized protein</fullName>
    </submittedName>
</protein>
<proteinExistence type="predicted"/>
<reference evidence="2 3" key="1">
    <citation type="submission" date="2019-05" db="EMBL/GenBank/DDBJ databases">
        <title>Another draft genome of Portunus trituberculatus and its Hox gene families provides insights of decapod evolution.</title>
        <authorList>
            <person name="Jeong J.-H."/>
            <person name="Song I."/>
            <person name="Kim S."/>
            <person name="Choi T."/>
            <person name="Kim D."/>
            <person name="Ryu S."/>
            <person name="Kim W."/>
        </authorList>
    </citation>
    <scope>NUCLEOTIDE SEQUENCE [LARGE SCALE GENOMIC DNA]</scope>
    <source>
        <tissue evidence="2">Muscle</tissue>
    </source>
</reference>
<comment type="caution">
    <text evidence="2">The sequence shown here is derived from an EMBL/GenBank/DDBJ whole genome shotgun (WGS) entry which is preliminary data.</text>
</comment>
<dbReference type="EMBL" id="VSRR010016649">
    <property type="protein sequence ID" value="MPC59527.1"/>
    <property type="molecule type" value="Genomic_DNA"/>
</dbReference>
<evidence type="ECO:0000313" key="3">
    <source>
        <dbReference type="Proteomes" id="UP000324222"/>
    </source>
</evidence>
<dbReference type="AlphaFoldDB" id="A0A5B7GQL5"/>
<accession>A0A5B7GQL5</accession>
<keyword evidence="3" id="KW-1185">Reference proteome</keyword>
<dbReference type="Proteomes" id="UP000324222">
    <property type="component" value="Unassembled WGS sequence"/>
</dbReference>
<feature type="compositionally biased region" description="Polar residues" evidence="1">
    <location>
        <begin position="10"/>
        <end position="22"/>
    </location>
</feature>
<gene>
    <name evidence="2" type="ORF">E2C01_053550</name>
</gene>